<proteinExistence type="predicted"/>
<gene>
    <name evidence="1" type="ORF">CEXT_338361</name>
</gene>
<sequence>MDETRAFYVLLTAITIKENGGLKILISGLDNRPLRLSLIAIAFLIVESTNETINTPKVNFTDTEIDMSRCDLCCRRLPLLPPFTAASCEYLRCQHLTLFCATFLLPTLQTSLSSSSSYCRRLLFLRHLLPSSLTAAIIYHCFVRLFLCQRYQLLSSSSSPCRRLLFLRHLLPSSTTVASQLCACCQRSSHRLLCRDSCDISTIVSHCCHHQRFVPTAVIVFFYCCRLLFLRHLLPSSPHCGHHLPLLCATSAANVTNCCHRLLLLQKQTNKQINILLL</sequence>
<dbReference type="AlphaFoldDB" id="A0AAV4XYE6"/>
<dbReference type="Proteomes" id="UP001054945">
    <property type="component" value="Unassembled WGS sequence"/>
</dbReference>
<evidence type="ECO:0000313" key="2">
    <source>
        <dbReference type="Proteomes" id="UP001054945"/>
    </source>
</evidence>
<accession>A0AAV4XYE6</accession>
<dbReference type="EMBL" id="BPLR01001134">
    <property type="protein sequence ID" value="GIZ00208.1"/>
    <property type="molecule type" value="Genomic_DNA"/>
</dbReference>
<evidence type="ECO:0000313" key="1">
    <source>
        <dbReference type="EMBL" id="GIZ00208.1"/>
    </source>
</evidence>
<comment type="caution">
    <text evidence="1">The sequence shown here is derived from an EMBL/GenBank/DDBJ whole genome shotgun (WGS) entry which is preliminary data.</text>
</comment>
<reference evidence="1 2" key="1">
    <citation type="submission" date="2021-06" db="EMBL/GenBank/DDBJ databases">
        <title>Caerostris extrusa draft genome.</title>
        <authorList>
            <person name="Kono N."/>
            <person name="Arakawa K."/>
        </authorList>
    </citation>
    <scope>NUCLEOTIDE SEQUENCE [LARGE SCALE GENOMIC DNA]</scope>
</reference>
<organism evidence="1 2">
    <name type="scientific">Caerostris extrusa</name>
    <name type="common">Bark spider</name>
    <name type="synonym">Caerostris bankana</name>
    <dbReference type="NCBI Taxonomy" id="172846"/>
    <lineage>
        <taxon>Eukaryota</taxon>
        <taxon>Metazoa</taxon>
        <taxon>Ecdysozoa</taxon>
        <taxon>Arthropoda</taxon>
        <taxon>Chelicerata</taxon>
        <taxon>Arachnida</taxon>
        <taxon>Araneae</taxon>
        <taxon>Araneomorphae</taxon>
        <taxon>Entelegynae</taxon>
        <taxon>Araneoidea</taxon>
        <taxon>Araneidae</taxon>
        <taxon>Caerostris</taxon>
    </lineage>
</organism>
<name>A0AAV4XYE6_CAEEX</name>
<keyword evidence="2" id="KW-1185">Reference proteome</keyword>
<protein>
    <submittedName>
        <fullName evidence="1">Uncharacterized protein</fullName>
    </submittedName>
</protein>